<feature type="chain" id="PRO_5002906625" description="UDP-3-O-acyl-N-acetylglucosamine deacetylase" evidence="1">
    <location>
        <begin position="24"/>
        <end position="676"/>
    </location>
</feature>
<dbReference type="InterPro" id="IPR004463">
    <property type="entry name" value="UDP-acyl_GlcNac_deAcase"/>
</dbReference>
<evidence type="ECO:0008006" key="4">
    <source>
        <dbReference type="Google" id="ProtNLM"/>
    </source>
</evidence>
<dbReference type="KEGG" id="mis:MICPUN_100576"/>
<evidence type="ECO:0000313" key="3">
    <source>
        <dbReference type="Proteomes" id="UP000002009"/>
    </source>
</evidence>
<protein>
    <recommendedName>
        <fullName evidence="4">UDP-3-O-acyl-N-acetylglucosamine deacetylase</fullName>
    </recommendedName>
</protein>
<dbReference type="OMA" id="VFVKAWC"/>
<dbReference type="PROSITE" id="PS51257">
    <property type="entry name" value="PROKAR_LIPOPROTEIN"/>
    <property type="match status" value="1"/>
</dbReference>
<dbReference type="SUPFAM" id="SSF54211">
    <property type="entry name" value="Ribosomal protein S5 domain 2-like"/>
    <property type="match status" value="1"/>
</dbReference>
<accession>C1E6H2</accession>
<dbReference type="GeneID" id="8243457"/>
<dbReference type="AlphaFoldDB" id="C1E6H2"/>
<dbReference type="InParanoid" id="C1E6H2"/>
<reference evidence="2 3" key="1">
    <citation type="journal article" date="2009" name="Science">
        <title>Green evolution and dynamic adaptations revealed by genomes of the marine picoeukaryotes Micromonas.</title>
        <authorList>
            <person name="Worden A.Z."/>
            <person name="Lee J.H."/>
            <person name="Mock T."/>
            <person name="Rouze P."/>
            <person name="Simmons M.P."/>
            <person name="Aerts A.L."/>
            <person name="Allen A.E."/>
            <person name="Cuvelier M.L."/>
            <person name="Derelle E."/>
            <person name="Everett M.V."/>
            <person name="Foulon E."/>
            <person name="Grimwood J."/>
            <person name="Gundlach H."/>
            <person name="Henrissat B."/>
            <person name="Napoli C."/>
            <person name="McDonald S.M."/>
            <person name="Parker M.S."/>
            <person name="Rombauts S."/>
            <person name="Salamov A."/>
            <person name="Von Dassow P."/>
            <person name="Badger J.H."/>
            <person name="Coutinho P.M."/>
            <person name="Demir E."/>
            <person name="Dubchak I."/>
            <person name="Gentemann C."/>
            <person name="Eikrem W."/>
            <person name="Gready J.E."/>
            <person name="John U."/>
            <person name="Lanier W."/>
            <person name="Lindquist E.A."/>
            <person name="Lucas S."/>
            <person name="Mayer K.F."/>
            <person name="Moreau H."/>
            <person name="Not F."/>
            <person name="Otillar R."/>
            <person name="Panaud O."/>
            <person name="Pangilinan J."/>
            <person name="Paulsen I."/>
            <person name="Piegu B."/>
            <person name="Poliakov A."/>
            <person name="Robbens S."/>
            <person name="Schmutz J."/>
            <person name="Toulza E."/>
            <person name="Wyss T."/>
            <person name="Zelensky A."/>
            <person name="Zhou K."/>
            <person name="Armbrust E.V."/>
            <person name="Bhattacharya D."/>
            <person name="Goodenough U.W."/>
            <person name="Van de Peer Y."/>
            <person name="Grigoriev I.V."/>
        </authorList>
    </citation>
    <scope>NUCLEOTIDE SEQUENCE [LARGE SCALE GENOMIC DNA]</scope>
    <source>
        <strain evidence="3">RCC299 / NOUM17</strain>
    </source>
</reference>
<dbReference type="Pfam" id="PF03331">
    <property type="entry name" value="LpxC"/>
    <property type="match status" value="1"/>
</dbReference>
<dbReference type="Gene3D" id="3.30.230.20">
    <property type="entry name" value="lpxc deacetylase, domain 1"/>
    <property type="match status" value="1"/>
</dbReference>
<dbReference type="RefSeq" id="XP_002502551.1">
    <property type="nucleotide sequence ID" value="XM_002502505.1"/>
</dbReference>
<gene>
    <name evidence="2" type="ORF">MICPUN_100576</name>
</gene>
<dbReference type="PANTHER" id="PTHR33694:SF1">
    <property type="entry name" value="UDP-3-O-ACYL-N-ACETYLGLUCOSAMINE DEACETYLASE 1, MITOCHONDRIAL-RELATED"/>
    <property type="match status" value="1"/>
</dbReference>
<dbReference type="GO" id="GO:0103117">
    <property type="term" value="F:UDP-3-O-acyl-N-acetylglucosamine deacetylase activity"/>
    <property type="evidence" value="ECO:0007669"/>
    <property type="project" value="InterPro"/>
</dbReference>
<dbReference type="InterPro" id="IPR020568">
    <property type="entry name" value="Ribosomal_Su5_D2-typ_SF"/>
</dbReference>
<name>C1E6H2_MICCC</name>
<dbReference type="GO" id="GO:0009245">
    <property type="term" value="P:lipid A biosynthetic process"/>
    <property type="evidence" value="ECO:0007669"/>
    <property type="project" value="InterPro"/>
</dbReference>
<dbReference type="InterPro" id="IPR015870">
    <property type="entry name" value="UDP-acyl_N-AcGlcN_deAcase_N"/>
</dbReference>
<dbReference type="OrthoDB" id="498415at2759"/>
<sequence length="676" mass="73935">MRFAARSALALCLCAAAVVSCEGVNTLSSKDNTLAKHPDAQAASPEWTLDEEGLGTWETCDTCEQCILDPLPAGVKPPRPNGGGPGRDPGVVHCKKCLGCSVILTRMKESQPMKAIGKDVKVFSGASGAAVMKGVTAERGNVFVKAWCGLKGNYRQTPRNHPLPTKCEHDGEDIPSSQRRPCQLKGGIFGWSECNFKFLNALDKLAEDANLTAATPRTWTEHVKSFIPWQEGDEAKGIKVDTRMQFYEVAEGASIEALYGGVLDARTMALTKKIPHEDVVRAAVFDLLFSEQDRHGQNVFVSETGRLHVIDNEGAFGPINSMLIPGGQKYEVYRIGYNAVCCGNLPGTEEENCPGKISDASAPEVMIDYRCHAPGRFIGTALPPGLEPFLRRIEKMSAQAVFDHYEMSHLEHAKTFKVRVSEMLDGGFERAMIAQYARQPPGDGKQYGNDFFYGLQPACCGAKEGAHCKVRIAGREEQSFNNLSEEDKLVWPGNEPGREANTLWPGPVEAPHLKRPMGNKLRRDSGEVRIPAAAALAQDNLHLSMRLAVDDDNGVITCEHLLSALEAIGVDNARIELEGSGEVPIVDGSAYQFAYECARVGLVPAHADGSTAEVPRMAWRPSEMITVRDGDAFVQFIPDAVTKLLPMPREREGSWGRIRQMLKREAEARGEEMPKF</sequence>
<dbReference type="PANTHER" id="PTHR33694">
    <property type="entry name" value="UDP-3-O-ACYL-N-ACETYLGLUCOSAMINE DEACETYLASE 1, MITOCHONDRIAL-RELATED"/>
    <property type="match status" value="1"/>
</dbReference>
<organism evidence="2 3">
    <name type="scientific">Micromonas commoda (strain RCC299 / NOUM17 / CCMP2709)</name>
    <name type="common">Picoplanktonic green alga</name>
    <dbReference type="NCBI Taxonomy" id="296587"/>
    <lineage>
        <taxon>Eukaryota</taxon>
        <taxon>Viridiplantae</taxon>
        <taxon>Chlorophyta</taxon>
        <taxon>Mamiellophyceae</taxon>
        <taxon>Mamiellales</taxon>
        <taxon>Mamiellaceae</taxon>
        <taxon>Micromonas</taxon>
    </lineage>
</organism>
<keyword evidence="3" id="KW-1185">Reference proteome</keyword>
<feature type="signal peptide" evidence="1">
    <location>
        <begin position="1"/>
        <end position="23"/>
    </location>
</feature>
<evidence type="ECO:0000256" key="1">
    <source>
        <dbReference type="SAM" id="SignalP"/>
    </source>
</evidence>
<dbReference type="eggNOG" id="ENOG502STQN">
    <property type="taxonomic scope" value="Eukaryota"/>
</dbReference>
<dbReference type="GO" id="GO:0016020">
    <property type="term" value="C:membrane"/>
    <property type="evidence" value="ECO:0007669"/>
    <property type="project" value="GOC"/>
</dbReference>
<dbReference type="EMBL" id="CP001326">
    <property type="protein sequence ID" value="ACO63809.1"/>
    <property type="molecule type" value="Genomic_DNA"/>
</dbReference>
<keyword evidence="1" id="KW-0732">Signal</keyword>
<proteinExistence type="predicted"/>
<dbReference type="Proteomes" id="UP000002009">
    <property type="component" value="Chromosome 5"/>
</dbReference>
<evidence type="ECO:0000313" key="2">
    <source>
        <dbReference type="EMBL" id="ACO63809.1"/>
    </source>
</evidence>